<feature type="signal peptide" evidence="2">
    <location>
        <begin position="1"/>
        <end position="24"/>
    </location>
</feature>
<name>A0A5C4VT29_9ACTN</name>
<dbReference type="AlphaFoldDB" id="A0A5C4VT29"/>
<dbReference type="Gene3D" id="3.40.50.1820">
    <property type="entry name" value="alpha/beta hydrolase"/>
    <property type="match status" value="1"/>
</dbReference>
<dbReference type="RefSeq" id="WP_139634937.1">
    <property type="nucleotide sequence ID" value="NZ_VDLX02000017.1"/>
</dbReference>
<feature type="chain" id="PRO_5044302692" evidence="2">
    <location>
        <begin position="25"/>
        <end position="538"/>
    </location>
</feature>
<comment type="caution">
    <text evidence="3">The sequence shown here is derived from an EMBL/GenBank/DDBJ whole genome shotgun (WGS) entry which is preliminary data.</text>
</comment>
<reference evidence="3 4" key="1">
    <citation type="submission" date="2019-10" db="EMBL/GenBank/DDBJ databases">
        <title>Nonomuraea sp. nov., isolated from Phyllanthus amarus.</title>
        <authorList>
            <person name="Klykleung N."/>
            <person name="Tanasupawat S."/>
        </authorList>
    </citation>
    <scope>NUCLEOTIDE SEQUENCE [LARGE SCALE GENOMIC DNA]</scope>
    <source>
        <strain evidence="3 4">PA1-10</strain>
    </source>
</reference>
<organism evidence="3 4">
    <name type="scientific">Nonomuraea phyllanthi</name>
    <dbReference type="NCBI Taxonomy" id="2219224"/>
    <lineage>
        <taxon>Bacteria</taxon>
        <taxon>Bacillati</taxon>
        <taxon>Actinomycetota</taxon>
        <taxon>Actinomycetes</taxon>
        <taxon>Streptosporangiales</taxon>
        <taxon>Streptosporangiaceae</taxon>
        <taxon>Nonomuraea</taxon>
    </lineage>
</organism>
<dbReference type="Proteomes" id="UP000312512">
    <property type="component" value="Unassembled WGS sequence"/>
</dbReference>
<accession>A0A5C4VT29</accession>
<feature type="compositionally biased region" description="Low complexity" evidence="1">
    <location>
        <begin position="49"/>
        <end position="69"/>
    </location>
</feature>
<evidence type="ECO:0000313" key="4">
    <source>
        <dbReference type="Proteomes" id="UP000312512"/>
    </source>
</evidence>
<sequence length="538" mass="56246">MGKAQRVTILATAALAAAAAVSPAAGGASLKAAGAGAHAESGRAHAESGRAPVASGRAPGASGGRAVRTAARGSTARAFGGGGAAALSLPPWLDCGDGLQCAKLPVPVDWSAPDGPRTEIDLARMPARDPGRTLGALMVNLGDGSTIQAVRARPDTVSELTRWFDVVLVEARGFGDRGSAAMLACPVAQPDPRRLLLAPGERAWRRYARDNAAYDDSCRAAAGPAYDGLASWQVAHDLDAVRAALGEPRLRYLGSSYGAVYGKAYLELFPDTAGRMYLEGGPDHTEAGLERRVTAQARAAERRLFAFRDWCRARRGCPLGHDDAVAVLADLRRRTPLNAGPGHLVKTRRLLAAVYAGLVPERWPQLAQAMSAAREGDAAALAAMADVAAPAPPGTVTGILYCHDFVPDVPSDPLVHAMEARLRKVAPRIGWLAARQELARCLGLPRGVAPSWPPHAPGPRNGPRALVGIGRLDVAAHPAPRIPGTRVLWHGDGSGAYLLQGVSRLRATCLRTRVHNYLVNGVLPERGASCPAELTATL</sequence>
<dbReference type="SUPFAM" id="SSF53474">
    <property type="entry name" value="alpha/beta-Hydrolases"/>
    <property type="match status" value="1"/>
</dbReference>
<dbReference type="GO" id="GO:0016787">
    <property type="term" value="F:hydrolase activity"/>
    <property type="evidence" value="ECO:0007669"/>
    <property type="project" value="UniProtKB-KW"/>
</dbReference>
<gene>
    <name evidence="3" type="ORF">FH608_036405</name>
</gene>
<dbReference type="InterPro" id="IPR029058">
    <property type="entry name" value="AB_hydrolase_fold"/>
</dbReference>
<proteinExistence type="predicted"/>
<evidence type="ECO:0000256" key="2">
    <source>
        <dbReference type="SAM" id="SignalP"/>
    </source>
</evidence>
<keyword evidence="2" id="KW-0732">Signal</keyword>
<dbReference type="EMBL" id="VDLX02000017">
    <property type="protein sequence ID" value="KAB8189958.1"/>
    <property type="molecule type" value="Genomic_DNA"/>
</dbReference>
<keyword evidence="3" id="KW-0378">Hydrolase</keyword>
<evidence type="ECO:0000256" key="1">
    <source>
        <dbReference type="SAM" id="MobiDB-lite"/>
    </source>
</evidence>
<dbReference type="OrthoDB" id="3930934at2"/>
<keyword evidence="4" id="KW-1185">Reference proteome</keyword>
<feature type="region of interest" description="Disordered" evidence="1">
    <location>
        <begin position="41"/>
        <end position="69"/>
    </location>
</feature>
<evidence type="ECO:0000313" key="3">
    <source>
        <dbReference type="EMBL" id="KAB8189958.1"/>
    </source>
</evidence>
<protein>
    <submittedName>
        <fullName evidence="3">Alpha/beta fold hydrolase</fullName>
    </submittedName>
</protein>